<geneLocation type="plasmid" evidence="2 5">
    <name>unnamed1</name>
</geneLocation>
<keyword evidence="1" id="KW-0812">Transmembrane</keyword>
<dbReference type="Proteomes" id="UP000254227">
    <property type="component" value="Unassembled WGS sequence"/>
</dbReference>
<keyword evidence="1" id="KW-1133">Transmembrane helix</keyword>
<keyword evidence="2" id="KW-0614">Plasmid</keyword>
<feature type="transmembrane region" description="Helical" evidence="1">
    <location>
        <begin position="77"/>
        <end position="97"/>
    </location>
</feature>
<organism evidence="3 4">
    <name type="scientific">Acinetobacter johnsonii</name>
    <dbReference type="NCBI Taxonomy" id="40214"/>
    <lineage>
        <taxon>Bacteria</taxon>
        <taxon>Pseudomonadati</taxon>
        <taxon>Pseudomonadota</taxon>
        <taxon>Gammaproteobacteria</taxon>
        <taxon>Moraxellales</taxon>
        <taxon>Moraxellaceae</taxon>
        <taxon>Acinetobacter</taxon>
    </lineage>
</organism>
<feature type="transmembrane region" description="Helical" evidence="1">
    <location>
        <begin position="154"/>
        <end position="171"/>
    </location>
</feature>
<dbReference type="EMBL" id="UFRV01000005">
    <property type="protein sequence ID" value="SSX66819.1"/>
    <property type="molecule type" value="Genomic_DNA"/>
</dbReference>
<evidence type="ECO:0000313" key="4">
    <source>
        <dbReference type="Proteomes" id="UP000254227"/>
    </source>
</evidence>
<dbReference type="AlphaFoldDB" id="A0A376BDM7"/>
<reference evidence="2 5" key="2">
    <citation type="submission" date="2020-12" db="EMBL/GenBank/DDBJ databases">
        <title>FDA dAtabase for Regulatory Grade micrObial Sequences (FDA-ARGOS): Supporting development and validation of Infectious Disease Dx tests.</title>
        <authorList>
            <person name="Sproer C."/>
            <person name="Gronow S."/>
            <person name="Severitt S."/>
            <person name="Schroder I."/>
            <person name="Tallon L."/>
            <person name="Sadzewicz L."/>
            <person name="Zhao X."/>
            <person name="Boylan J."/>
            <person name="Ott S."/>
            <person name="Bowen H."/>
            <person name="Vavikolanu K."/>
            <person name="Mehta A."/>
            <person name="Aluvathingal J."/>
            <person name="Nadendla S."/>
            <person name="Lowell S."/>
            <person name="Myers T."/>
            <person name="Yan Y."/>
            <person name="Sichtig H."/>
        </authorList>
    </citation>
    <scope>NUCLEOTIDE SEQUENCE [LARGE SCALE GENOMIC DNA]</scope>
    <source>
        <strain evidence="2 5">FDAARGOS_910</strain>
        <plasmid evidence="2 5">unnamed1</plasmid>
    </source>
</reference>
<proteinExistence type="predicted"/>
<feature type="transmembrane region" description="Helical" evidence="1">
    <location>
        <begin position="112"/>
        <end position="134"/>
    </location>
</feature>
<name>A0A376BDM7_ACIJO</name>
<dbReference type="RefSeq" id="WP_017397131.1">
    <property type="nucleotide sequence ID" value="NZ_BBTB01000065.1"/>
</dbReference>
<accession>A0A376BDM7</accession>
<evidence type="ECO:0000313" key="3">
    <source>
        <dbReference type="EMBL" id="SSX66819.1"/>
    </source>
</evidence>
<feature type="transmembrane region" description="Helical" evidence="1">
    <location>
        <begin position="41"/>
        <end position="65"/>
    </location>
</feature>
<feature type="transmembrane region" description="Helical" evidence="1">
    <location>
        <begin position="12"/>
        <end position="29"/>
    </location>
</feature>
<gene>
    <name evidence="2" type="ORF">I6G67_00055</name>
    <name evidence="3" type="ORF">NCTC10308_00053</name>
</gene>
<evidence type="ECO:0000256" key="1">
    <source>
        <dbReference type="SAM" id="Phobius"/>
    </source>
</evidence>
<dbReference type="Proteomes" id="UP000595107">
    <property type="component" value="Plasmid unnamed1"/>
</dbReference>
<evidence type="ECO:0000313" key="2">
    <source>
        <dbReference type="EMBL" id="QPS02391.1"/>
    </source>
</evidence>
<protein>
    <submittedName>
        <fullName evidence="3">Uncharacterized protein</fullName>
    </submittedName>
</protein>
<keyword evidence="1" id="KW-0472">Membrane</keyword>
<evidence type="ECO:0000313" key="5">
    <source>
        <dbReference type="Proteomes" id="UP000595107"/>
    </source>
</evidence>
<sequence>MMKIKNMNSFKLSYMYFFPVVFFPFLNIYQFRNNPDLQSWLFSNLLVSITVVLVPLFLTLSMLITKFLYQDHNKKSEYNAIGLGLLCLIFLMGSNYYQFQKFTAGTELSIDLYRMALMLSFLIGCFITSLCFTLKYKQYSKKYDTDFNLKTKRFMLSAFPLLLIAITAIFVV</sequence>
<reference evidence="3 4" key="1">
    <citation type="submission" date="2018-06" db="EMBL/GenBank/DDBJ databases">
        <authorList>
            <consortium name="Pathogen Informatics"/>
            <person name="Doyle S."/>
        </authorList>
    </citation>
    <scope>NUCLEOTIDE SEQUENCE [LARGE SCALE GENOMIC DNA]</scope>
    <source>
        <strain evidence="3 4">NCTC10308</strain>
    </source>
</reference>
<dbReference type="EMBL" id="CP065663">
    <property type="protein sequence ID" value="QPS02391.1"/>
    <property type="molecule type" value="Genomic_DNA"/>
</dbReference>